<gene>
    <name evidence="2" type="ORF">BSTEL_1635</name>
</gene>
<evidence type="ECO:0000313" key="2">
    <source>
        <dbReference type="EMBL" id="KFI98683.1"/>
    </source>
</evidence>
<comment type="caution">
    <text evidence="2">The sequence shown here is derived from an EMBL/GenBank/DDBJ whole genome shotgun (WGS) entry which is preliminary data.</text>
</comment>
<feature type="region of interest" description="Disordered" evidence="1">
    <location>
        <begin position="149"/>
        <end position="193"/>
    </location>
</feature>
<dbReference type="Proteomes" id="UP000029004">
    <property type="component" value="Unassembled WGS sequence"/>
</dbReference>
<dbReference type="AlphaFoldDB" id="A0A087DT33"/>
<name>A0A087DT33_9BIFI</name>
<sequence>MHSQPARRHATTCNSTTVHHVHATRDIIRPCVHVPSPHDGNKPCHTKGTAVKCGARACHTSPESVGGRAKWHTEDTKTCHESPRNGFRRIVWLRVAPHSGGFRALRACMAHIHREIKPHELESGRHRCCVARYRATQRSGNHCVAPLRGTRIPAIPRPNRQAGPTRPTWPSQRTQSPPPSTTATDSADTPDTA</sequence>
<evidence type="ECO:0000313" key="3">
    <source>
        <dbReference type="Proteomes" id="UP000029004"/>
    </source>
</evidence>
<feature type="compositionally biased region" description="Low complexity" evidence="1">
    <location>
        <begin position="181"/>
        <end position="193"/>
    </location>
</feature>
<accession>A0A087DT33</accession>
<keyword evidence="3" id="KW-1185">Reference proteome</keyword>
<protein>
    <submittedName>
        <fullName evidence="2">Uncharacterized protein</fullName>
    </submittedName>
</protein>
<organism evidence="2 3">
    <name type="scientific">Bifidobacterium stellenboschense</name>
    <dbReference type="NCBI Taxonomy" id="762211"/>
    <lineage>
        <taxon>Bacteria</taxon>
        <taxon>Bacillati</taxon>
        <taxon>Actinomycetota</taxon>
        <taxon>Actinomycetes</taxon>
        <taxon>Bifidobacteriales</taxon>
        <taxon>Bifidobacteriaceae</taxon>
        <taxon>Bifidobacterium</taxon>
    </lineage>
</organism>
<reference evidence="2 3" key="1">
    <citation type="submission" date="2014-03" db="EMBL/GenBank/DDBJ databases">
        <title>Genomics of Bifidobacteria.</title>
        <authorList>
            <person name="Ventura M."/>
            <person name="Milani C."/>
            <person name="Lugli G.A."/>
        </authorList>
    </citation>
    <scope>NUCLEOTIDE SEQUENCE [LARGE SCALE GENOMIC DNA]</scope>
    <source>
        <strain evidence="2 3">DSM 23968</strain>
    </source>
</reference>
<dbReference type="EMBL" id="JGZP01000008">
    <property type="protein sequence ID" value="KFI98683.1"/>
    <property type="molecule type" value="Genomic_DNA"/>
</dbReference>
<evidence type="ECO:0000256" key="1">
    <source>
        <dbReference type="SAM" id="MobiDB-lite"/>
    </source>
</evidence>
<proteinExistence type="predicted"/>